<gene>
    <name evidence="2" type="ORF">CU669_13535</name>
</gene>
<dbReference type="InterPro" id="IPR016197">
    <property type="entry name" value="Chromo-like_dom_sf"/>
</dbReference>
<dbReference type="RefSeq" id="WP_112145562.1">
    <property type="nucleotide sequence ID" value="NZ_PGTO01000010.1"/>
</dbReference>
<evidence type="ECO:0000313" key="2">
    <source>
        <dbReference type="EMBL" id="RAU21443.1"/>
    </source>
</evidence>
<evidence type="ECO:0000313" key="3">
    <source>
        <dbReference type="Proteomes" id="UP000251075"/>
    </source>
</evidence>
<organism evidence="2 3">
    <name type="scientific">Paramagnetospirillum kuznetsovii</name>
    <dbReference type="NCBI Taxonomy" id="2053833"/>
    <lineage>
        <taxon>Bacteria</taxon>
        <taxon>Pseudomonadati</taxon>
        <taxon>Pseudomonadota</taxon>
        <taxon>Alphaproteobacteria</taxon>
        <taxon>Rhodospirillales</taxon>
        <taxon>Magnetospirillaceae</taxon>
        <taxon>Paramagnetospirillum</taxon>
    </lineage>
</organism>
<evidence type="ECO:0000256" key="1">
    <source>
        <dbReference type="SAM" id="MobiDB-lite"/>
    </source>
</evidence>
<dbReference type="OrthoDB" id="326336at2"/>
<keyword evidence="3" id="KW-1185">Reference proteome</keyword>
<evidence type="ECO:0008006" key="4">
    <source>
        <dbReference type="Google" id="ProtNLM"/>
    </source>
</evidence>
<protein>
    <recommendedName>
        <fullName evidence="4">Agenet-like domain-containing protein</fullName>
    </recommendedName>
</protein>
<dbReference type="EMBL" id="PGTO01000010">
    <property type="protein sequence ID" value="RAU21443.1"/>
    <property type="molecule type" value="Genomic_DNA"/>
</dbReference>
<dbReference type="AlphaFoldDB" id="A0A364NWM0"/>
<dbReference type="Proteomes" id="UP000251075">
    <property type="component" value="Unassembled WGS sequence"/>
</dbReference>
<feature type="compositionally biased region" description="Polar residues" evidence="1">
    <location>
        <begin position="14"/>
        <end position="29"/>
    </location>
</feature>
<name>A0A364NWM0_9PROT</name>
<accession>A0A364NWM0</accession>
<comment type="caution">
    <text evidence="2">The sequence shown here is derived from an EMBL/GenBank/DDBJ whole genome shotgun (WGS) entry which is preliminary data.</text>
</comment>
<proteinExistence type="predicted"/>
<feature type="region of interest" description="Disordered" evidence="1">
    <location>
        <begin position="1"/>
        <end position="33"/>
    </location>
</feature>
<sequence length="93" mass="9801">MVAMTALPVLAQPSAGTPSWANPPESATSGAPRKVEAASACVPGAQIEALSEGAWYPAVVLDPLRDGRCFIHYDGYGSDDDEALSAREIRSRR</sequence>
<dbReference type="Gene3D" id="2.30.30.140">
    <property type="match status" value="1"/>
</dbReference>
<reference evidence="2 3" key="1">
    <citation type="submission" date="2017-11" db="EMBL/GenBank/DDBJ databases">
        <title>Draft genome sequence of magnetotactic bacterium Magnetospirillum kuznetsovii LBB-42.</title>
        <authorList>
            <person name="Grouzdev D.S."/>
            <person name="Rysina M.S."/>
            <person name="Baslerov R.V."/>
            <person name="Koziaeva V."/>
        </authorList>
    </citation>
    <scope>NUCLEOTIDE SEQUENCE [LARGE SCALE GENOMIC DNA]</scope>
    <source>
        <strain evidence="2 3">LBB-42</strain>
    </source>
</reference>
<dbReference type="SUPFAM" id="SSF54160">
    <property type="entry name" value="Chromo domain-like"/>
    <property type="match status" value="1"/>
</dbReference>